<comment type="caution">
    <text evidence="2">The sequence shown here is derived from an EMBL/GenBank/DDBJ whole genome shotgun (WGS) entry which is preliminary data.</text>
</comment>
<gene>
    <name evidence="2" type="ORF">BKH13_03790</name>
</gene>
<dbReference type="InterPro" id="IPR022496">
    <property type="entry name" value="T6A_TsaB"/>
</dbReference>
<evidence type="ECO:0000313" key="3">
    <source>
        <dbReference type="Proteomes" id="UP000186781"/>
    </source>
</evidence>
<organism evidence="2 3">
    <name type="scientific">Actinomyces naeslundii</name>
    <dbReference type="NCBI Taxonomy" id="1655"/>
    <lineage>
        <taxon>Bacteria</taxon>
        <taxon>Bacillati</taxon>
        <taxon>Actinomycetota</taxon>
        <taxon>Actinomycetes</taxon>
        <taxon>Actinomycetales</taxon>
        <taxon>Actinomycetaceae</taxon>
        <taxon>Actinomyces</taxon>
    </lineage>
</organism>
<dbReference type="InterPro" id="IPR000905">
    <property type="entry name" value="Gcp-like_dom"/>
</dbReference>
<sequence length="265" mass="27683">MRILSIDSSLGTQLAVVDATDTTDTTDTADIADTADAGGRALRVLSRTEQADSRRHAESLGQMLSEALSAEDVAERPPQAVVVATGPAPFTGLRAGLVTARVVGRTRGLPVHGVSSLDAVARRALDELAARGGETDPVVLVATDARRREVYAALFRANGPDDVTRLTEIDVCAPTQVAEHVSERIAGQVEGAGAVDAVAGSGAALYPELAELGSSREALAPVSGDALTQVRIALARLDRGEELGVQPLYLRHADVQMPAARKRVR</sequence>
<dbReference type="Pfam" id="PF00814">
    <property type="entry name" value="TsaD"/>
    <property type="match status" value="1"/>
</dbReference>
<dbReference type="InterPro" id="IPR043129">
    <property type="entry name" value="ATPase_NBD"/>
</dbReference>
<dbReference type="EMBL" id="MSKX01000013">
    <property type="protein sequence ID" value="OLO84640.1"/>
    <property type="molecule type" value="Genomic_DNA"/>
</dbReference>
<protein>
    <submittedName>
        <fullName evidence="2">tRNA (Adenosine(37)-N6)-threonylcarbamoyltransferase complex dimerization subunit type 1 TsaB</fullName>
    </submittedName>
</protein>
<keyword evidence="3" id="KW-1185">Reference proteome</keyword>
<proteinExistence type="predicted"/>
<dbReference type="Gene3D" id="3.30.420.40">
    <property type="match status" value="2"/>
</dbReference>
<name>A0ABX3F0N8_ACTNA</name>
<dbReference type="Proteomes" id="UP000186781">
    <property type="component" value="Unassembled WGS sequence"/>
</dbReference>
<dbReference type="RefSeq" id="WP_075409754.1">
    <property type="nucleotide sequence ID" value="NZ_MSKX01000013.1"/>
</dbReference>
<evidence type="ECO:0000259" key="1">
    <source>
        <dbReference type="Pfam" id="PF00814"/>
    </source>
</evidence>
<dbReference type="SUPFAM" id="SSF53067">
    <property type="entry name" value="Actin-like ATPase domain"/>
    <property type="match status" value="2"/>
</dbReference>
<reference evidence="2 3" key="1">
    <citation type="submission" date="2016-12" db="EMBL/GenBank/DDBJ databases">
        <title>Genomic comparison of strains in the 'Actinomyces naeslundii' group.</title>
        <authorList>
            <person name="Mughal S.R."/>
            <person name="Do T."/>
            <person name="Gilbert S.C."/>
            <person name="Witherden E.A."/>
            <person name="Didelot X."/>
            <person name="Beighton D."/>
        </authorList>
    </citation>
    <scope>NUCLEOTIDE SEQUENCE [LARGE SCALE GENOMIC DNA]</scope>
    <source>
        <strain evidence="2 3">WE6B-3</strain>
    </source>
</reference>
<dbReference type="NCBIfam" id="TIGR03725">
    <property type="entry name" value="T6A_YeaZ"/>
    <property type="match status" value="1"/>
</dbReference>
<accession>A0ABX3F0N8</accession>
<feature type="domain" description="Gcp-like" evidence="1">
    <location>
        <begin position="53"/>
        <end position="159"/>
    </location>
</feature>
<evidence type="ECO:0000313" key="2">
    <source>
        <dbReference type="EMBL" id="OLO84640.1"/>
    </source>
</evidence>